<dbReference type="GO" id="GO:0006749">
    <property type="term" value="P:glutathione metabolic process"/>
    <property type="evidence" value="ECO:0007669"/>
    <property type="project" value="TreeGrafter"/>
</dbReference>
<feature type="domain" description="DSBA-like thioredoxin" evidence="1">
    <location>
        <begin position="5"/>
        <end position="176"/>
    </location>
</feature>
<dbReference type="InterPro" id="IPR051924">
    <property type="entry name" value="GST_Kappa/NadH"/>
</dbReference>
<evidence type="ECO:0000259" key="1">
    <source>
        <dbReference type="Pfam" id="PF01323"/>
    </source>
</evidence>
<keyword evidence="3" id="KW-1185">Reference proteome</keyword>
<dbReference type="PANTHER" id="PTHR42943:SF2">
    <property type="entry name" value="GLUTATHIONE S-TRANSFERASE KAPPA 1"/>
    <property type="match status" value="1"/>
</dbReference>
<evidence type="ECO:0000313" key="3">
    <source>
        <dbReference type="Proteomes" id="UP000037751"/>
    </source>
</evidence>
<dbReference type="VEuPathDB" id="FungiDB:Malapachy_3012"/>
<sequence length="204" mass="23321">MSSKIVLYFDCVSPWSYIAFQVLRRYRATWGVQLEFQPRSLAYVMKFSQNSPPITVPNKGAHMMNQLSSVDRMYGLKLRFPASFPFDTFPVMGLLRTVQAECPDRLEEMIEASFQYIWRDGHSVKSEEDLKDLASRCFQGDQLSSLIKKAYARDTRALLKAESEQLVENGAFGFPFGVEQLERLAAFLHKPYLGPMADGTTPRL</sequence>
<dbReference type="STRING" id="77020.A0A0M9VRG1"/>
<dbReference type="AlphaFoldDB" id="A0A0M9VRG1"/>
<dbReference type="GO" id="GO:0005777">
    <property type="term" value="C:peroxisome"/>
    <property type="evidence" value="ECO:0007669"/>
    <property type="project" value="TreeGrafter"/>
</dbReference>
<dbReference type="GO" id="GO:0004602">
    <property type="term" value="F:glutathione peroxidase activity"/>
    <property type="evidence" value="ECO:0007669"/>
    <property type="project" value="TreeGrafter"/>
</dbReference>
<comment type="caution">
    <text evidence="2">The sequence shown here is derived from an EMBL/GenBank/DDBJ whole genome shotgun (WGS) entry which is preliminary data.</text>
</comment>
<dbReference type="EMBL" id="LGAV01000001">
    <property type="protein sequence ID" value="KOS16589.1"/>
    <property type="molecule type" value="Genomic_DNA"/>
</dbReference>
<dbReference type="OrthoDB" id="4664297at2759"/>
<reference evidence="2 3" key="1">
    <citation type="submission" date="2015-07" db="EMBL/GenBank/DDBJ databases">
        <title>Draft Genome Sequence of Malassezia furfur CBS1878 and Malassezia pachydermatis CBS1879.</title>
        <authorList>
            <person name="Triana S."/>
            <person name="Ohm R."/>
            <person name="Gonzalez A."/>
            <person name="DeCock H."/>
            <person name="Restrepo S."/>
            <person name="Celis A."/>
        </authorList>
    </citation>
    <scope>NUCLEOTIDE SEQUENCE [LARGE SCALE GENOMIC DNA]</scope>
    <source>
        <strain evidence="2 3">CBS 1879</strain>
    </source>
</reference>
<dbReference type="RefSeq" id="XP_017994221.1">
    <property type="nucleotide sequence ID" value="XM_018137492.1"/>
</dbReference>
<dbReference type="Proteomes" id="UP000037751">
    <property type="component" value="Unassembled WGS sequence"/>
</dbReference>
<accession>A0A0M9VRG1</accession>
<dbReference type="Gene3D" id="3.40.30.10">
    <property type="entry name" value="Glutaredoxin"/>
    <property type="match status" value="1"/>
</dbReference>
<dbReference type="GO" id="GO:0004364">
    <property type="term" value="F:glutathione transferase activity"/>
    <property type="evidence" value="ECO:0007669"/>
    <property type="project" value="TreeGrafter"/>
</dbReference>
<dbReference type="SUPFAM" id="SSF52833">
    <property type="entry name" value="Thioredoxin-like"/>
    <property type="match status" value="1"/>
</dbReference>
<dbReference type="InterPro" id="IPR036249">
    <property type="entry name" value="Thioredoxin-like_sf"/>
</dbReference>
<dbReference type="InterPro" id="IPR001853">
    <property type="entry name" value="DSBA-like_thioredoxin_dom"/>
</dbReference>
<proteinExistence type="predicted"/>
<dbReference type="GeneID" id="28729368"/>
<dbReference type="GO" id="GO:0005739">
    <property type="term" value="C:mitochondrion"/>
    <property type="evidence" value="ECO:0007669"/>
    <property type="project" value="TreeGrafter"/>
</dbReference>
<protein>
    <submittedName>
        <fullName evidence="2">Dsba oxidoreductase</fullName>
    </submittedName>
</protein>
<dbReference type="PANTHER" id="PTHR42943">
    <property type="entry name" value="GLUTATHIONE S-TRANSFERASE KAPPA"/>
    <property type="match status" value="1"/>
</dbReference>
<evidence type="ECO:0000313" key="2">
    <source>
        <dbReference type="EMBL" id="KOS16589.1"/>
    </source>
</evidence>
<name>A0A0M9VRG1_9BASI</name>
<organism evidence="2 3">
    <name type="scientific">Malassezia pachydermatis</name>
    <dbReference type="NCBI Taxonomy" id="77020"/>
    <lineage>
        <taxon>Eukaryota</taxon>
        <taxon>Fungi</taxon>
        <taxon>Dikarya</taxon>
        <taxon>Basidiomycota</taxon>
        <taxon>Ustilaginomycotina</taxon>
        <taxon>Malasseziomycetes</taxon>
        <taxon>Malasseziales</taxon>
        <taxon>Malasseziaceae</taxon>
        <taxon>Malassezia</taxon>
    </lineage>
</organism>
<gene>
    <name evidence="2" type="ORF">Malapachy_3012</name>
</gene>
<dbReference type="Pfam" id="PF01323">
    <property type="entry name" value="DSBA"/>
    <property type="match status" value="1"/>
</dbReference>